<evidence type="ECO:0000256" key="2">
    <source>
        <dbReference type="ARBA" id="ARBA00022490"/>
    </source>
</evidence>
<evidence type="ECO:0000256" key="3">
    <source>
        <dbReference type="ARBA" id="ARBA00022737"/>
    </source>
</evidence>
<organism evidence="4 5">
    <name type="scientific">Terrapene triunguis</name>
    <name type="common">Three-toed box turtle</name>
    <dbReference type="NCBI Taxonomy" id="2587831"/>
    <lineage>
        <taxon>Eukaryota</taxon>
        <taxon>Metazoa</taxon>
        <taxon>Chordata</taxon>
        <taxon>Craniata</taxon>
        <taxon>Vertebrata</taxon>
        <taxon>Euteleostomi</taxon>
        <taxon>Archelosauria</taxon>
        <taxon>Testudinata</taxon>
        <taxon>Testudines</taxon>
        <taxon>Cryptodira</taxon>
        <taxon>Durocryptodira</taxon>
        <taxon>Testudinoidea</taxon>
        <taxon>Emydidae</taxon>
        <taxon>Terrapene</taxon>
    </lineage>
</organism>
<dbReference type="AlphaFoldDB" id="A0A674JFG9"/>
<dbReference type="PANTHER" id="PTHR45690:SF19">
    <property type="entry name" value="NACHT, LRR AND PYD DOMAINS-CONTAINING PROTEIN 3"/>
    <property type="match status" value="1"/>
</dbReference>
<dbReference type="Ensembl" id="ENSTMTT00000020073.1">
    <property type="protein sequence ID" value="ENSTMTP00000019388.1"/>
    <property type="gene ID" value="ENSTMTG00000014236.1"/>
</dbReference>
<dbReference type="SMART" id="SM00368">
    <property type="entry name" value="LRR_RI"/>
    <property type="match status" value="5"/>
</dbReference>
<evidence type="ECO:0000256" key="1">
    <source>
        <dbReference type="ARBA" id="ARBA00004496"/>
    </source>
</evidence>
<proteinExistence type="predicted"/>
<name>A0A674JFG9_9SAUR</name>
<dbReference type="GeneTree" id="ENSGT00940000160873"/>
<reference evidence="4" key="1">
    <citation type="submission" date="2025-08" db="UniProtKB">
        <authorList>
            <consortium name="Ensembl"/>
        </authorList>
    </citation>
    <scope>IDENTIFICATION</scope>
</reference>
<reference evidence="4" key="2">
    <citation type="submission" date="2025-09" db="UniProtKB">
        <authorList>
            <consortium name="Ensembl"/>
        </authorList>
    </citation>
    <scope>IDENTIFICATION</scope>
</reference>
<keyword evidence="5" id="KW-1185">Reference proteome</keyword>
<keyword evidence="2" id="KW-0963">Cytoplasm</keyword>
<sequence length="245" mass="26412">MISPPLELIPLRMGINRFSFYCLHVSVSSRLRCCGLKAACCGDLSSALSTGQFHLTERELGDNNLGDSGVQLLCEGLKHPHCKLQKLGLAEELGPEGSRSEVSLPGRSPGATASYPSWSYFKTEDAPDQKGLEWCHLTDAGCGALAAILRTTQSLTQLKLPDNKLGDAGVRLLCEGLKHPNCKLKTLDLWKCRLTGACCGDLGAVLRTSQSLTELNLGGNKLGEAGVRRLCEGLKHPNCKLQRLL</sequence>
<dbReference type="Pfam" id="PF13516">
    <property type="entry name" value="LRR_6"/>
    <property type="match status" value="3"/>
</dbReference>
<dbReference type="InterPro" id="IPR032675">
    <property type="entry name" value="LRR_dom_sf"/>
</dbReference>
<accession>A0A674JFG9</accession>
<evidence type="ECO:0000313" key="5">
    <source>
        <dbReference type="Proteomes" id="UP000472274"/>
    </source>
</evidence>
<dbReference type="InterPro" id="IPR001611">
    <property type="entry name" value="Leu-rich_rpt"/>
</dbReference>
<dbReference type="SUPFAM" id="SSF52047">
    <property type="entry name" value="RNI-like"/>
    <property type="match status" value="1"/>
</dbReference>
<dbReference type="Proteomes" id="UP000472274">
    <property type="component" value="Unplaced"/>
</dbReference>
<dbReference type="InterPro" id="IPR050637">
    <property type="entry name" value="NLRP_innate_immun_reg"/>
</dbReference>
<comment type="subcellular location">
    <subcellularLocation>
        <location evidence="1">Cytoplasm</location>
    </subcellularLocation>
</comment>
<keyword evidence="3" id="KW-0677">Repeat</keyword>
<protein>
    <submittedName>
        <fullName evidence="4">Uncharacterized protein</fullName>
    </submittedName>
</protein>
<dbReference type="GO" id="GO:0005737">
    <property type="term" value="C:cytoplasm"/>
    <property type="evidence" value="ECO:0007669"/>
    <property type="project" value="UniProtKB-SubCell"/>
</dbReference>
<evidence type="ECO:0000313" key="4">
    <source>
        <dbReference type="Ensembl" id="ENSTMTP00000019388.1"/>
    </source>
</evidence>
<dbReference type="Gene3D" id="3.80.10.10">
    <property type="entry name" value="Ribonuclease Inhibitor"/>
    <property type="match status" value="2"/>
</dbReference>
<dbReference type="PANTHER" id="PTHR45690">
    <property type="entry name" value="NACHT, LRR AND PYD DOMAINS-CONTAINING PROTEIN 12"/>
    <property type="match status" value="1"/>
</dbReference>